<dbReference type="SUPFAM" id="SSF46689">
    <property type="entry name" value="Homeodomain-like"/>
    <property type="match status" value="1"/>
</dbReference>
<sequence>MNESVINEDVMALAKFHFDHLYFQSPKRIGPLLLYQIGDLSCSEGYVLKSHQQICYEISFIVEGKGVFSRNGVNYDVQAGDMMLHRPNEWHDGRADLDDPFRYYYMGFQLETEDEEVIGQLDPFASMMEQLDDVEHPIITKQHHIAPLFIGLFAELLKPRQFTTLMMETYIRQIILMTYRAFFDQSAVVYHPPSLPKQQVQIAYEMMHYIDSQLTEITSLQQITTTLNYNYTYLSHVFSQVTGQTLQSYYNRKRFERACEWLREGKLSVTEIAERLHYQSIHSFSKAFRKQGELSPTAYQQLTQHLN</sequence>
<dbReference type="PANTHER" id="PTHR43280">
    <property type="entry name" value="ARAC-FAMILY TRANSCRIPTIONAL REGULATOR"/>
    <property type="match status" value="1"/>
</dbReference>
<evidence type="ECO:0000256" key="3">
    <source>
        <dbReference type="ARBA" id="ARBA00023163"/>
    </source>
</evidence>
<evidence type="ECO:0000259" key="4">
    <source>
        <dbReference type="PROSITE" id="PS01124"/>
    </source>
</evidence>
<dbReference type="Pfam" id="PF02311">
    <property type="entry name" value="AraC_binding"/>
    <property type="match status" value="1"/>
</dbReference>
<dbReference type="PANTHER" id="PTHR43280:SF2">
    <property type="entry name" value="HTH-TYPE TRANSCRIPTIONAL REGULATOR EXSA"/>
    <property type="match status" value="1"/>
</dbReference>
<reference evidence="6" key="1">
    <citation type="journal article" date="2019" name="Int. J. Syst. Evol. Microbiol.">
        <title>The Global Catalogue of Microorganisms (GCM) 10K type strain sequencing project: providing services to taxonomists for standard genome sequencing and annotation.</title>
        <authorList>
            <consortium name="The Broad Institute Genomics Platform"/>
            <consortium name="The Broad Institute Genome Sequencing Center for Infectious Disease"/>
            <person name="Wu L."/>
            <person name="Ma J."/>
        </authorList>
    </citation>
    <scope>NUCLEOTIDE SEQUENCE [LARGE SCALE GENOMIC DNA]</scope>
    <source>
        <strain evidence="6">GH52</strain>
    </source>
</reference>
<keyword evidence="2" id="KW-0238">DNA-binding</keyword>
<dbReference type="Gene3D" id="2.60.120.10">
    <property type="entry name" value="Jelly Rolls"/>
    <property type="match status" value="1"/>
</dbReference>
<comment type="caution">
    <text evidence="5">The sequence shown here is derived from an EMBL/GenBank/DDBJ whole genome shotgun (WGS) entry which is preliminary data.</text>
</comment>
<evidence type="ECO:0000313" key="6">
    <source>
        <dbReference type="Proteomes" id="UP001597362"/>
    </source>
</evidence>
<dbReference type="InterPro" id="IPR018060">
    <property type="entry name" value="HTH_AraC"/>
</dbReference>
<keyword evidence="6" id="KW-1185">Reference proteome</keyword>
<accession>A0ABW4YHN5</accession>
<name>A0ABW4YHN5_9BACL</name>
<evidence type="ECO:0000313" key="5">
    <source>
        <dbReference type="EMBL" id="MFD2115095.1"/>
    </source>
</evidence>
<organism evidence="5 6">
    <name type="scientific">Paenibacillus yanchengensis</name>
    <dbReference type="NCBI Taxonomy" id="2035833"/>
    <lineage>
        <taxon>Bacteria</taxon>
        <taxon>Bacillati</taxon>
        <taxon>Bacillota</taxon>
        <taxon>Bacilli</taxon>
        <taxon>Bacillales</taxon>
        <taxon>Paenibacillaceae</taxon>
        <taxon>Paenibacillus</taxon>
    </lineage>
</organism>
<keyword evidence="3" id="KW-0804">Transcription</keyword>
<dbReference type="RefSeq" id="WP_377770122.1">
    <property type="nucleotide sequence ID" value="NZ_JBHUHO010000013.1"/>
</dbReference>
<evidence type="ECO:0000256" key="1">
    <source>
        <dbReference type="ARBA" id="ARBA00023015"/>
    </source>
</evidence>
<dbReference type="Pfam" id="PF12833">
    <property type="entry name" value="HTH_18"/>
    <property type="match status" value="1"/>
</dbReference>
<dbReference type="InterPro" id="IPR009057">
    <property type="entry name" value="Homeodomain-like_sf"/>
</dbReference>
<evidence type="ECO:0000256" key="2">
    <source>
        <dbReference type="ARBA" id="ARBA00023125"/>
    </source>
</evidence>
<dbReference type="Proteomes" id="UP001597362">
    <property type="component" value="Unassembled WGS sequence"/>
</dbReference>
<dbReference type="Gene3D" id="1.10.10.60">
    <property type="entry name" value="Homeodomain-like"/>
    <property type="match status" value="2"/>
</dbReference>
<proteinExistence type="predicted"/>
<dbReference type="InterPro" id="IPR037923">
    <property type="entry name" value="HTH-like"/>
</dbReference>
<dbReference type="PROSITE" id="PS01124">
    <property type="entry name" value="HTH_ARAC_FAMILY_2"/>
    <property type="match status" value="1"/>
</dbReference>
<keyword evidence="1" id="KW-0805">Transcription regulation</keyword>
<protein>
    <submittedName>
        <fullName evidence="5">Helix-turn-helix domain-containing protein</fullName>
    </submittedName>
</protein>
<dbReference type="EMBL" id="JBHUHO010000013">
    <property type="protein sequence ID" value="MFD2115095.1"/>
    <property type="molecule type" value="Genomic_DNA"/>
</dbReference>
<dbReference type="SUPFAM" id="SSF51215">
    <property type="entry name" value="Regulatory protein AraC"/>
    <property type="match status" value="1"/>
</dbReference>
<dbReference type="InterPro" id="IPR003313">
    <property type="entry name" value="AraC-bd"/>
</dbReference>
<feature type="domain" description="HTH araC/xylS-type" evidence="4">
    <location>
        <begin position="204"/>
        <end position="302"/>
    </location>
</feature>
<dbReference type="InterPro" id="IPR014710">
    <property type="entry name" value="RmlC-like_jellyroll"/>
</dbReference>
<gene>
    <name evidence="5" type="ORF">ACFSJH_05020</name>
</gene>
<dbReference type="SMART" id="SM00342">
    <property type="entry name" value="HTH_ARAC"/>
    <property type="match status" value="1"/>
</dbReference>